<gene>
    <name evidence="1" type="ORF">FJZ47_21270</name>
</gene>
<name>A0A938B638_UNCTE</name>
<accession>A0A938B638</accession>
<dbReference type="EMBL" id="VGLS01000861">
    <property type="protein sequence ID" value="MBM3226303.1"/>
    <property type="molecule type" value="Genomic_DNA"/>
</dbReference>
<dbReference type="Proteomes" id="UP000712673">
    <property type="component" value="Unassembled WGS sequence"/>
</dbReference>
<sequence>MTTLPFEVPFLEIEAHPETYVEAIFAHLESEFLVLPKGIGFVDYPMFETGYEALKQETAAFTNLTPATVLTAVHHAPIALIVVRAMLGFTPPEWAYVTTQRTGVMVSQGFIRTLDRNIRLAPLKPLGTRGTTGERLQALLMTACQLLSEGAPQVDITQLHRLDKADTSSGSDAIRTLAALGVPYAMLLYERFLGRPFAGHRDSVSELVGGGMEAAIEDVLSQAGISYRKTRRAARIPGFDQAPDFIIPSEYNPQVVIEAKITEDDGTARDKVTRVQHLGELSMAGQPPGQPTFEVIACIGGRGFGVRREDMKKLLYATQGKVFTMRTLDRLIGNSRLQEFLPR</sequence>
<reference evidence="1" key="1">
    <citation type="submission" date="2019-03" db="EMBL/GenBank/DDBJ databases">
        <title>Lake Tanganyika Metagenome-Assembled Genomes (MAGs).</title>
        <authorList>
            <person name="Tran P."/>
        </authorList>
    </citation>
    <scope>NUCLEOTIDE SEQUENCE</scope>
    <source>
        <strain evidence="1">K_DeepCast_65m_m2_066</strain>
    </source>
</reference>
<dbReference type="AlphaFoldDB" id="A0A938B638"/>
<organism evidence="1 2">
    <name type="scientific">Tectimicrobiota bacterium</name>
    <dbReference type="NCBI Taxonomy" id="2528274"/>
    <lineage>
        <taxon>Bacteria</taxon>
        <taxon>Pseudomonadati</taxon>
        <taxon>Nitrospinota/Tectimicrobiota group</taxon>
        <taxon>Candidatus Tectimicrobiota</taxon>
    </lineage>
</organism>
<proteinExistence type="predicted"/>
<evidence type="ECO:0000313" key="1">
    <source>
        <dbReference type="EMBL" id="MBM3226303.1"/>
    </source>
</evidence>
<comment type="caution">
    <text evidence="1">The sequence shown here is derived from an EMBL/GenBank/DDBJ whole genome shotgun (WGS) entry which is preliminary data.</text>
</comment>
<evidence type="ECO:0000313" key="2">
    <source>
        <dbReference type="Proteomes" id="UP000712673"/>
    </source>
</evidence>
<evidence type="ECO:0008006" key="3">
    <source>
        <dbReference type="Google" id="ProtNLM"/>
    </source>
</evidence>
<protein>
    <recommendedName>
        <fullName evidence="3">Restriction endonuclease</fullName>
    </recommendedName>
</protein>